<dbReference type="PANTHER" id="PTHR24171:SF9">
    <property type="entry name" value="ANKYRIN REPEAT DOMAIN-CONTAINING PROTEIN 39"/>
    <property type="match status" value="1"/>
</dbReference>
<feature type="repeat" description="ANK" evidence="3">
    <location>
        <begin position="52"/>
        <end position="84"/>
    </location>
</feature>
<dbReference type="PROSITE" id="PS50017">
    <property type="entry name" value="DEATH_DOMAIN"/>
    <property type="match status" value="1"/>
</dbReference>
<dbReference type="PANTHER" id="PTHR24171">
    <property type="entry name" value="ANKYRIN REPEAT DOMAIN-CONTAINING PROTEIN 39-RELATED"/>
    <property type="match status" value="1"/>
</dbReference>
<dbReference type="PROSITE" id="PS50297">
    <property type="entry name" value="ANK_REP_REGION"/>
    <property type="match status" value="2"/>
</dbReference>
<dbReference type="Gene3D" id="1.25.40.20">
    <property type="entry name" value="Ankyrin repeat-containing domain"/>
    <property type="match status" value="1"/>
</dbReference>
<feature type="repeat" description="ANK" evidence="3">
    <location>
        <begin position="85"/>
        <end position="117"/>
    </location>
</feature>
<proteinExistence type="predicted"/>
<accession>A0A8B6FCQ1</accession>
<comment type="caution">
    <text evidence="5">The sequence shown here is derived from an EMBL/GenBank/DDBJ whole genome shotgun (WGS) entry which is preliminary data.</text>
</comment>
<dbReference type="PROSITE" id="PS50088">
    <property type="entry name" value="ANK_REPEAT"/>
    <property type="match status" value="2"/>
</dbReference>
<dbReference type="EMBL" id="UYJE01006660">
    <property type="protein sequence ID" value="VDI47849.1"/>
    <property type="molecule type" value="Genomic_DNA"/>
</dbReference>
<sequence length="784" mass="88448">MLSNMGLNKVEISELSNEQLSQKLIECVRKKDIKNAAAFIENGADSNYADEAGCTPLHYAALEGYVDLVVQMIQNGGNVRKVDMNGETAIHKAARKGNIEVIVAIVAHGGDIDILNMHGQSGLELAVIRKDANAVRLFCKLGAEAALQDWVWTMGDTSMLAKKEKWVLDLLVLQSSRYPGYKYGAISFKVLQVQPGTDDIKIGSLGISMQPYNILNSFYLYCGKMHPEYSNARDLLQQHESLFSDVVELIVWGKKPNSLKLQITVPGIPSCSERLSLFSMDGSVNGTIDGFDKIETDDPDVSNYTNVSLTITFGKKDTVMFAIITTEVPETFTVTDDAVCIQPVMEPDAKIDIPQGTFEGLGHLQVNVSETKALIIDEKDVDEPLLITNVLDLTMSDGKQPKKTVKMQMPVHTQTDTDVIILGCHKEYPEEDDDWEIIETDNQKKFVAFDVNHFSFYVAGSRRYSEKAVKLATQAIKKERKIELFAMVKFETDRVFTLIIECILKTSGRKRRKQWKANGFETQSVEYFDCIVPVYQQFKITFSGDLPIQEGTEGDKIIIFNPNKKKNHRTFNLIDHYKLPTGEVTFDSHKLPSGDVRIDKIIEVDTKSNEKVDPNKVPEVTPKSGICSCCPWSKTTAIKNELVEEEQKPQTEYLTTLPIAVKITEVEIPEELLRETKLDPNDPECPIRCTVLRYASLKKLGDNLTEQECFRLGVNLNMSVDILNGLMKEANFKEHMFQKWRPKRPYESLVESLKKALERIDRQDIGSMVQEAFDNEAEFRFQSV</sequence>
<dbReference type="Pfam" id="PF12796">
    <property type="entry name" value="Ank_2"/>
    <property type="match status" value="1"/>
</dbReference>
<dbReference type="InterPro" id="IPR036770">
    <property type="entry name" value="Ankyrin_rpt-contain_sf"/>
</dbReference>
<evidence type="ECO:0000313" key="6">
    <source>
        <dbReference type="Proteomes" id="UP000596742"/>
    </source>
</evidence>
<dbReference type="SUPFAM" id="SSF48403">
    <property type="entry name" value="Ankyrin repeat"/>
    <property type="match status" value="1"/>
</dbReference>
<dbReference type="AlphaFoldDB" id="A0A8B6FCQ1"/>
<dbReference type="Gene3D" id="2.60.220.30">
    <property type="match status" value="1"/>
</dbReference>
<dbReference type="OrthoDB" id="6107267at2759"/>
<evidence type="ECO:0000256" key="3">
    <source>
        <dbReference type="PROSITE-ProRule" id="PRU00023"/>
    </source>
</evidence>
<protein>
    <recommendedName>
        <fullName evidence="4">Death domain-containing protein</fullName>
    </recommendedName>
</protein>
<dbReference type="InterPro" id="IPR002110">
    <property type="entry name" value="Ankyrin_rpt"/>
</dbReference>
<gene>
    <name evidence="5" type="ORF">MGAL_10B079426</name>
</gene>
<keyword evidence="2 3" id="KW-0040">ANK repeat</keyword>
<reference evidence="5" key="1">
    <citation type="submission" date="2018-11" db="EMBL/GenBank/DDBJ databases">
        <authorList>
            <person name="Alioto T."/>
            <person name="Alioto T."/>
        </authorList>
    </citation>
    <scope>NUCLEOTIDE SEQUENCE</scope>
</reference>
<dbReference type="Proteomes" id="UP000596742">
    <property type="component" value="Unassembled WGS sequence"/>
</dbReference>
<evidence type="ECO:0000256" key="1">
    <source>
        <dbReference type="ARBA" id="ARBA00022737"/>
    </source>
</evidence>
<keyword evidence="1" id="KW-0677">Repeat</keyword>
<dbReference type="GO" id="GO:0007165">
    <property type="term" value="P:signal transduction"/>
    <property type="evidence" value="ECO:0007669"/>
    <property type="project" value="InterPro"/>
</dbReference>
<feature type="domain" description="Death" evidence="4">
    <location>
        <begin position="736"/>
        <end position="773"/>
    </location>
</feature>
<organism evidence="5 6">
    <name type="scientific">Mytilus galloprovincialis</name>
    <name type="common">Mediterranean mussel</name>
    <dbReference type="NCBI Taxonomy" id="29158"/>
    <lineage>
        <taxon>Eukaryota</taxon>
        <taxon>Metazoa</taxon>
        <taxon>Spiralia</taxon>
        <taxon>Lophotrochozoa</taxon>
        <taxon>Mollusca</taxon>
        <taxon>Bivalvia</taxon>
        <taxon>Autobranchia</taxon>
        <taxon>Pteriomorphia</taxon>
        <taxon>Mytilida</taxon>
        <taxon>Mytiloidea</taxon>
        <taxon>Mytilidae</taxon>
        <taxon>Mytilinae</taxon>
        <taxon>Mytilus</taxon>
    </lineage>
</organism>
<keyword evidence="6" id="KW-1185">Reference proteome</keyword>
<dbReference type="SMART" id="SM00248">
    <property type="entry name" value="ANK"/>
    <property type="match status" value="3"/>
</dbReference>
<dbReference type="InterPro" id="IPR000488">
    <property type="entry name" value="Death_dom"/>
</dbReference>
<name>A0A8B6FCQ1_MYTGA</name>
<evidence type="ECO:0000313" key="5">
    <source>
        <dbReference type="EMBL" id="VDI47849.1"/>
    </source>
</evidence>
<evidence type="ECO:0000256" key="2">
    <source>
        <dbReference type="ARBA" id="ARBA00023043"/>
    </source>
</evidence>
<evidence type="ECO:0000259" key="4">
    <source>
        <dbReference type="PROSITE" id="PS50017"/>
    </source>
</evidence>